<dbReference type="AlphaFoldDB" id="A0A0L0FXM5"/>
<evidence type="ECO:0000313" key="3">
    <source>
        <dbReference type="Proteomes" id="UP000054560"/>
    </source>
</evidence>
<name>A0A0L0FXM5_9EUKA</name>
<proteinExistence type="predicted"/>
<feature type="compositionally biased region" description="Basic and acidic residues" evidence="1">
    <location>
        <begin position="53"/>
        <end position="73"/>
    </location>
</feature>
<dbReference type="Proteomes" id="UP000054560">
    <property type="component" value="Unassembled WGS sequence"/>
</dbReference>
<organism evidence="2 3">
    <name type="scientific">Sphaeroforma arctica JP610</name>
    <dbReference type="NCBI Taxonomy" id="667725"/>
    <lineage>
        <taxon>Eukaryota</taxon>
        <taxon>Ichthyosporea</taxon>
        <taxon>Ichthyophonida</taxon>
        <taxon>Sphaeroforma</taxon>
    </lineage>
</organism>
<dbReference type="RefSeq" id="XP_014155306.1">
    <property type="nucleotide sequence ID" value="XM_014299831.1"/>
</dbReference>
<dbReference type="EMBL" id="KQ242036">
    <property type="protein sequence ID" value="KNC81404.1"/>
    <property type="molecule type" value="Genomic_DNA"/>
</dbReference>
<evidence type="ECO:0000313" key="2">
    <source>
        <dbReference type="EMBL" id="KNC81404.1"/>
    </source>
</evidence>
<sequence>MVDNGDVCVQPAEGRLGRILSATMSKDRRKNEYDYRRSESPGSQQSNENSTSLDRREAHEGEQRLRIESRNDT</sequence>
<reference evidence="2 3" key="1">
    <citation type="submission" date="2011-02" db="EMBL/GenBank/DDBJ databases">
        <title>The Genome Sequence of Sphaeroforma arctica JP610.</title>
        <authorList>
            <consortium name="The Broad Institute Genome Sequencing Platform"/>
            <person name="Russ C."/>
            <person name="Cuomo C."/>
            <person name="Young S.K."/>
            <person name="Zeng Q."/>
            <person name="Gargeya S."/>
            <person name="Alvarado L."/>
            <person name="Berlin A."/>
            <person name="Chapman S.B."/>
            <person name="Chen Z."/>
            <person name="Freedman E."/>
            <person name="Gellesch M."/>
            <person name="Goldberg J."/>
            <person name="Griggs A."/>
            <person name="Gujja S."/>
            <person name="Heilman E."/>
            <person name="Heiman D."/>
            <person name="Howarth C."/>
            <person name="Mehta T."/>
            <person name="Neiman D."/>
            <person name="Pearson M."/>
            <person name="Roberts A."/>
            <person name="Saif S."/>
            <person name="Shea T."/>
            <person name="Shenoy N."/>
            <person name="Sisk P."/>
            <person name="Stolte C."/>
            <person name="Sykes S."/>
            <person name="White J."/>
            <person name="Yandava C."/>
            <person name="Burger G."/>
            <person name="Gray M.W."/>
            <person name="Holland P.W.H."/>
            <person name="King N."/>
            <person name="Lang F.B.F."/>
            <person name="Roger A.J."/>
            <person name="Ruiz-Trillo I."/>
            <person name="Haas B."/>
            <person name="Nusbaum C."/>
            <person name="Birren B."/>
        </authorList>
    </citation>
    <scope>NUCLEOTIDE SEQUENCE [LARGE SCALE GENOMIC DNA]</scope>
    <source>
        <strain evidence="2 3">JP610</strain>
    </source>
</reference>
<evidence type="ECO:0000256" key="1">
    <source>
        <dbReference type="SAM" id="MobiDB-lite"/>
    </source>
</evidence>
<feature type="compositionally biased region" description="Basic and acidic residues" evidence="1">
    <location>
        <begin position="25"/>
        <end position="39"/>
    </location>
</feature>
<feature type="compositionally biased region" description="Polar residues" evidence="1">
    <location>
        <begin position="40"/>
        <end position="52"/>
    </location>
</feature>
<protein>
    <submittedName>
        <fullName evidence="2">Uncharacterized protein</fullName>
    </submittedName>
</protein>
<accession>A0A0L0FXM5</accession>
<feature type="region of interest" description="Disordered" evidence="1">
    <location>
        <begin position="19"/>
        <end position="73"/>
    </location>
</feature>
<dbReference type="GeneID" id="25906772"/>
<gene>
    <name evidence="2" type="ORF">SARC_06268</name>
</gene>
<keyword evidence="3" id="KW-1185">Reference proteome</keyword>